<organism evidence="1 3">
    <name type="scientific">Vibrio tasmaniensis</name>
    <dbReference type="NCBI Taxonomy" id="212663"/>
    <lineage>
        <taxon>Bacteria</taxon>
        <taxon>Pseudomonadati</taxon>
        <taxon>Pseudomonadota</taxon>
        <taxon>Gammaproteobacteria</taxon>
        <taxon>Vibrionales</taxon>
        <taxon>Vibrionaceae</taxon>
        <taxon>Vibrio</taxon>
    </lineage>
</organism>
<dbReference type="AlphaFoldDB" id="A0A2N7NN95"/>
<dbReference type="EMBL" id="SYVV01000043">
    <property type="protein sequence ID" value="TKG28001.1"/>
    <property type="molecule type" value="Genomic_DNA"/>
</dbReference>
<sequence>MSTVTPIESATSKALSVEVGSINNSDVELRKTFSDKHLGLILASLTQGDLASNRSNDWVQSLKDDDFLLMDGIIRLFGEAATSAAIVNHFGTVEKWVVRLAVAGHYYWCDATGIYSDEFRVTSNSSRLKVFELYGEESKLDVELSTQFTEVTTSFLDDVEGLLEGTYADIDMEIVIDTSEYVVDLIAHEWAHSLTSQSAKAA</sequence>
<proteinExistence type="predicted"/>
<dbReference type="Proteomes" id="UP000308018">
    <property type="component" value="Unassembled WGS sequence"/>
</dbReference>
<reference evidence="1" key="3">
    <citation type="journal article" date="2018" name="Nature">
        <title>A major lineage of non-tailed dsDNA viruses as unrecognized killers of marine bacteria.</title>
        <authorList>
            <person name="Kauffman K.M."/>
            <person name="Hussain F.A."/>
            <person name="Yang J."/>
            <person name="Arevalo P."/>
            <person name="Brown J.M."/>
            <person name="Chang W.K."/>
            <person name="VanInsberghe D."/>
            <person name="Elsherbini J."/>
            <person name="Sharma R.S."/>
            <person name="Cutler M.B."/>
            <person name="Kelly L."/>
            <person name="Polz M.F."/>
        </authorList>
    </citation>
    <scope>NUCLEOTIDE SEQUENCE</scope>
    <source>
        <strain evidence="1">10N.222.48.A2</strain>
    </source>
</reference>
<evidence type="ECO:0000313" key="1">
    <source>
        <dbReference type="EMBL" id="PMP17763.1"/>
    </source>
</evidence>
<dbReference type="EMBL" id="MDBP01000014">
    <property type="protein sequence ID" value="PMP17763.1"/>
    <property type="molecule type" value="Genomic_DNA"/>
</dbReference>
<accession>A0A2N7NN95</accession>
<reference evidence="1" key="2">
    <citation type="submission" date="2016-07" db="EMBL/GenBank/DDBJ databases">
        <authorList>
            <person name="Wan K."/>
            <person name="Booth B."/>
            <person name="Spirohn K."/>
            <person name="Hao T."/>
            <person name="Hu Y."/>
            <person name="Calderwood M."/>
            <person name="Hill D."/>
            <person name="Mohr S."/>
            <person name="Vidal M."/>
            <person name="Celniker S."/>
            <person name="Perrimon N."/>
        </authorList>
    </citation>
    <scope>NUCLEOTIDE SEQUENCE</scope>
    <source>
        <strain evidence="1">10N.222.48.A2</strain>
    </source>
</reference>
<evidence type="ECO:0000313" key="4">
    <source>
        <dbReference type="Proteomes" id="UP000308018"/>
    </source>
</evidence>
<reference evidence="3" key="1">
    <citation type="submission" date="2016-07" db="EMBL/GenBank/DDBJ databases">
        <title>Nontailed viruses are major unrecognized killers of bacteria in the ocean.</title>
        <authorList>
            <person name="Kauffman K."/>
            <person name="Hussain F."/>
            <person name="Yang J."/>
            <person name="Arevalo P."/>
            <person name="Brown J."/>
            <person name="Cutler M."/>
            <person name="Kelly L."/>
            <person name="Polz M.F."/>
        </authorList>
    </citation>
    <scope>NUCLEOTIDE SEQUENCE [LARGE SCALE GENOMIC DNA]</scope>
    <source>
        <strain evidence="3">10N.222.48.A2</strain>
    </source>
</reference>
<name>A0A2N7NN95_9VIBR</name>
<evidence type="ECO:0000313" key="3">
    <source>
        <dbReference type="Proteomes" id="UP000235579"/>
    </source>
</evidence>
<evidence type="ECO:0000313" key="2">
    <source>
        <dbReference type="EMBL" id="TKG28001.1"/>
    </source>
</evidence>
<protein>
    <submittedName>
        <fullName evidence="1">Uncharacterized protein</fullName>
    </submittedName>
</protein>
<comment type="caution">
    <text evidence="1">The sequence shown here is derived from an EMBL/GenBank/DDBJ whole genome shotgun (WGS) entry which is preliminary data.</text>
</comment>
<gene>
    <name evidence="1" type="ORF">BCS92_04985</name>
    <name evidence="2" type="ORF">FC057_22705</name>
</gene>
<reference evidence="2 4" key="4">
    <citation type="submission" date="2019-04" db="EMBL/GenBank/DDBJ databases">
        <title>A reverse ecology approach based on a biological definition of microbial populations.</title>
        <authorList>
            <person name="Arevalo P."/>
            <person name="Vaninsberghe D."/>
            <person name="Elsherbini J."/>
            <person name="Gore J."/>
            <person name="Polz M."/>
        </authorList>
    </citation>
    <scope>NUCLEOTIDE SEQUENCE [LARGE SCALE GENOMIC DNA]</scope>
    <source>
        <strain evidence="2 4">10N.222.45.A8</strain>
    </source>
</reference>
<dbReference type="Proteomes" id="UP000235579">
    <property type="component" value="Unassembled WGS sequence"/>
</dbReference>
<dbReference type="RefSeq" id="WP_102257410.1">
    <property type="nucleotide sequence ID" value="NZ_MDBG01000002.1"/>
</dbReference>